<keyword evidence="3" id="KW-1185">Reference proteome</keyword>
<name>A0A7G9WA59_ALKCA</name>
<accession>A0A7G9WA59</accession>
<keyword evidence="1" id="KW-0472">Membrane</keyword>
<dbReference type="EMBL" id="CP058559">
    <property type="protein sequence ID" value="QNO15571.1"/>
    <property type="molecule type" value="Genomic_DNA"/>
</dbReference>
<proteinExistence type="predicted"/>
<keyword evidence="1" id="KW-0812">Transmembrane</keyword>
<dbReference type="RefSeq" id="WP_213165951.1">
    <property type="nucleotide sequence ID" value="NZ_CP058559.1"/>
</dbReference>
<evidence type="ECO:0000313" key="2">
    <source>
        <dbReference type="EMBL" id="QNO15571.1"/>
    </source>
</evidence>
<protein>
    <submittedName>
        <fullName evidence="2">Uncharacterized protein</fullName>
    </submittedName>
</protein>
<organism evidence="2 3">
    <name type="scientific">Alkalicella caledoniensis</name>
    <dbReference type="NCBI Taxonomy" id="2731377"/>
    <lineage>
        <taxon>Bacteria</taxon>
        <taxon>Bacillati</taxon>
        <taxon>Bacillota</taxon>
        <taxon>Clostridia</taxon>
        <taxon>Eubacteriales</taxon>
        <taxon>Proteinivoracaceae</taxon>
        <taxon>Alkalicella</taxon>
    </lineage>
</organism>
<feature type="transmembrane region" description="Helical" evidence="1">
    <location>
        <begin position="111"/>
        <end position="134"/>
    </location>
</feature>
<reference evidence="2 3" key="1">
    <citation type="submission" date="2020-07" db="EMBL/GenBank/DDBJ databases">
        <title>Alkalicella. sp. LB2 genome.</title>
        <authorList>
            <person name="Postec A."/>
            <person name="Quemeneur M."/>
        </authorList>
    </citation>
    <scope>NUCLEOTIDE SEQUENCE [LARGE SCALE GENOMIC DNA]</scope>
    <source>
        <strain evidence="2 3">LB2</strain>
    </source>
</reference>
<dbReference type="KEGG" id="acae:HYG86_12720"/>
<sequence>MSAAAAGAGAAAAAAAAAEAQRREEEERLTSYTKEDLTEGWEFKIVRSGLGFKGDKFKELCEEEAKNGWQLVEKFDETRVRFKRPISARENDKYAEIDPYRTTYSKGEAKVVLVTLGIVFFVSAVIIGIVVFFATR</sequence>
<evidence type="ECO:0000313" key="3">
    <source>
        <dbReference type="Proteomes" id="UP000516160"/>
    </source>
</evidence>
<dbReference type="Proteomes" id="UP000516160">
    <property type="component" value="Chromosome"/>
</dbReference>
<evidence type="ECO:0000256" key="1">
    <source>
        <dbReference type="SAM" id="Phobius"/>
    </source>
</evidence>
<gene>
    <name evidence="2" type="ORF">HYG86_12720</name>
</gene>
<keyword evidence="1" id="KW-1133">Transmembrane helix</keyword>
<dbReference type="AlphaFoldDB" id="A0A7G9WA59"/>